<accession>A0A9D1RNH8</accession>
<feature type="domain" description="AMP-binding enzyme C-terminal" evidence="3">
    <location>
        <begin position="494"/>
        <end position="575"/>
    </location>
</feature>
<dbReference type="Proteomes" id="UP000824190">
    <property type="component" value="Unassembled WGS sequence"/>
</dbReference>
<protein>
    <submittedName>
        <fullName evidence="4">Amino acid adenylation domain-containing protein</fullName>
    </submittedName>
</protein>
<evidence type="ECO:0000313" key="5">
    <source>
        <dbReference type="Proteomes" id="UP000824190"/>
    </source>
</evidence>
<dbReference type="InterPro" id="IPR000873">
    <property type="entry name" value="AMP-dep_synth/lig_dom"/>
</dbReference>
<feature type="domain" description="AMP-dependent synthetase/ligase" evidence="2">
    <location>
        <begin position="40"/>
        <end position="432"/>
    </location>
</feature>
<evidence type="ECO:0000259" key="3">
    <source>
        <dbReference type="Pfam" id="PF13193"/>
    </source>
</evidence>
<dbReference type="InterPro" id="IPR042099">
    <property type="entry name" value="ANL_N_sf"/>
</dbReference>
<organism evidence="4 5">
    <name type="scientific">Candidatus Corynebacterium avicola</name>
    <dbReference type="NCBI Taxonomy" id="2838527"/>
    <lineage>
        <taxon>Bacteria</taxon>
        <taxon>Bacillati</taxon>
        <taxon>Actinomycetota</taxon>
        <taxon>Actinomycetes</taxon>
        <taxon>Mycobacteriales</taxon>
        <taxon>Corynebacteriaceae</taxon>
        <taxon>Corynebacterium</taxon>
    </lineage>
</organism>
<dbReference type="PANTHER" id="PTHR45527">
    <property type="entry name" value="NONRIBOSOMAL PEPTIDE SYNTHETASE"/>
    <property type="match status" value="1"/>
</dbReference>
<dbReference type="CDD" id="cd05930">
    <property type="entry name" value="A_NRPS"/>
    <property type="match status" value="1"/>
</dbReference>
<dbReference type="PROSITE" id="PS00455">
    <property type="entry name" value="AMP_BINDING"/>
    <property type="match status" value="1"/>
</dbReference>
<reference evidence="4" key="2">
    <citation type="submission" date="2021-04" db="EMBL/GenBank/DDBJ databases">
        <authorList>
            <person name="Gilroy R."/>
        </authorList>
    </citation>
    <scope>NUCLEOTIDE SEQUENCE</scope>
    <source>
        <strain evidence="4">CHK32-1732</strain>
    </source>
</reference>
<dbReference type="InterPro" id="IPR025110">
    <property type="entry name" value="AMP-bd_C"/>
</dbReference>
<dbReference type="InterPro" id="IPR045851">
    <property type="entry name" value="AMP-bd_C_sf"/>
</dbReference>
<evidence type="ECO:0000256" key="1">
    <source>
        <dbReference type="SAM" id="MobiDB-lite"/>
    </source>
</evidence>
<dbReference type="InterPro" id="IPR020845">
    <property type="entry name" value="AMP-binding_CS"/>
</dbReference>
<dbReference type="PANTHER" id="PTHR45527:SF1">
    <property type="entry name" value="FATTY ACID SYNTHASE"/>
    <property type="match status" value="1"/>
</dbReference>
<dbReference type="Gene3D" id="3.40.50.12780">
    <property type="entry name" value="N-terminal domain of ligase-like"/>
    <property type="match status" value="1"/>
</dbReference>
<dbReference type="NCBIfam" id="TIGR01733">
    <property type="entry name" value="AA-adenyl-dom"/>
    <property type="match status" value="1"/>
</dbReference>
<comment type="caution">
    <text evidence="4">The sequence shown here is derived from an EMBL/GenBank/DDBJ whole genome shotgun (WGS) entry which is preliminary data.</text>
</comment>
<dbReference type="InterPro" id="IPR010071">
    <property type="entry name" value="AA_adenyl_dom"/>
</dbReference>
<dbReference type="EMBL" id="DXGC01000033">
    <property type="protein sequence ID" value="HIW90695.1"/>
    <property type="molecule type" value="Genomic_DNA"/>
</dbReference>
<dbReference type="Pfam" id="PF00501">
    <property type="entry name" value="AMP-binding"/>
    <property type="match status" value="1"/>
</dbReference>
<dbReference type="SUPFAM" id="SSF56801">
    <property type="entry name" value="Acetyl-CoA synthetase-like"/>
    <property type="match status" value="1"/>
</dbReference>
<proteinExistence type="predicted"/>
<gene>
    <name evidence="4" type="ORF">H9870_03410</name>
</gene>
<sequence>MTAPSVTDAASGTSFTGRPGDLRFGPATPVTPPTVDEQLRQAAASHPDAPAVVGDGGTVTYAELDRRASVMARHLRSVGVGTGDRVVVLANRCGWLPVVATGIIRAGAVYVPVDASYPAERVAFILGDCAPAAAIAVGGASLPADVAASGIPVETITDDSPLGVKILGGEDTSQDAATPAFTAEEQSRPTEPSDACYLIYTSGTTGTPKGALNSHLGVAAHFQWMGRMLGEDAGETQPVRMLQKAPVSFDVGVAELLAPLATGGAVVVPSPEWWPGDVDTLVDMIGRHDVTVLSMVPSLMRVLFDVLDDFGTPLSELGNIRHLILGGEAVPGDVVRRARDGIGCRVHGLYGPTETAMDVTWVEYTDELVAAEDFDDHVSLLGLPEDNVGAYVFSEADDDADGLGIEVDPSSDAWDTPGELCISGAQVGNGYFGRPELTDEVFVESPCPEVDGGRMYRTGDIVAWTEVGGQRMLRFLGRIGDQVKIRGNRVELGEVEVRLSGLDGVRQAAAVAVEEHGATRLVAFVVAEDAENAAASDASAFTAGLATALAESVPEYMVPSTITMLDALPVSPNGKLDRKALKAM</sequence>
<dbReference type="GO" id="GO:0031177">
    <property type="term" value="F:phosphopantetheine binding"/>
    <property type="evidence" value="ECO:0007669"/>
    <property type="project" value="TreeGrafter"/>
</dbReference>
<dbReference type="Pfam" id="PF13193">
    <property type="entry name" value="AMP-binding_C"/>
    <property type="match status" value="1"/>
</dbReference>
<name>A0A9D1RNH8_9CORY</name>
<dbReference type="GO" id="GO:0043041">
    <property type="term" value="P:amino acid activation for nonribosomal peptide biosynthetic process"/>
    <property type="evidence" value="ECO:0007669"/>
    <property type="project" value="TreeGrafter"/>
</dbReference>
<feature type="region of interest" description="Disordered" evidence="1">
    <location>
        <begin position="1"/>
        <end position="34"/>
    </location>
</feature>
<evidence type="ECO:0000259" key="2">
    <source>
        <dbReference type="Pfam" id="PF00501"/>
    </source>
</evidence>
<feature type="compositionally biased region" description="Polar residues" evidence="1">
    <location>
        <begin position="1"/>
        <end position="16"/>
    </location>
</feature>
<dbReference type="AlphaFoldDB" id="A0A9D1RNH8"/>
<dbReference type="GO" id="GO:0044550">
    <property type="term" value="P:secondary metabolite biosynthetic process"/>
    <property type="evidence" value="ECO:0007669"/>
    <property type="project" value="TreeGrafter"/>
</dbReference>
<dbReference type="Gene3D" id="3.30.300.30">
    <property type="match status" value="1"/>
</dbReference>
<evidence type="ECO:0000313" key="4">
    <source>
        <dbReference type="EMBL" id="HIW90695.1"/>
    </source>
</evidence>
<dbReference type="GO" id="GO:0005737">
    <property type="term" value="C:cytoplasm"/>
    <property type="evidence" value="ECO:0007669"/>
    <property type="project" value="TreeGrafter"/>
</dbReference>
<reference evidence="4" key="1">
    <citation type="journal article" date="2021" name="PeerJ">
        <title>Extensive microbial diversity within the chicken gut microbiome revealed by metagenomics and culture.</title>
        <authorList>
            <person name="Gilroy R."/>
            <person name="Ravi A."/>
            <person name="Getino M."/>
            <person name="Pursley I."/>
            <person name="Horton D.L."/>
            <person name="Alikhan N.F."/>
            <person name="Baker D."/>
            <person name="Gharbi K."/>
            <person name="Hall N."/>
            <person name="Watson M."/>
            <person name="Adriaenssens E.M."/>
            <person name="Foster-Nyarko E."/>
            <person name="Jarju S."/>
            <person name="Secka A."/>
            <person name="Antonio M."/>
            <person name="Oren A."/>
            <person name="Chaudhuri R.R."/>
            <person name="La Ragione R."/>
            <person name="Hildebrand F."/>
            <person name="Pallen M.J."/>
        </authorList>
    </citation>
    <scope>NUCLEOTIDE SEQUENCE</scope>
    <source>
        <strain evidence="4">CHK32-1732</strain>
    </source>
</reference>